<name>A0ABD3KPB2_EUCGL</name>
<organism evidence="1 2">
    <name type="scientific">Eucalyptus globulus</name>
    <name type="common">Tasmanian blue gum</name>
    <dbReference type="NCBI Taxonomy" id="34317"/>
    <lineage>
        <taxon>Eukaryota</taxon>
        <taxon>Viridiplantae</taxon>
        <taxon>Streptophyta</taxon>
        <taxon>Embryophyta</taxon>
        <taxon>Tracheophyta</taxon>
        <taxon>Spermatophyta</taxon>
        <taxon>Magnoliopsida</taxon>
        <taxon>eudicotyledons</taxon>
        <taxon>Gunneridae</taxon>
        <taxon>Pentapetalae</taxon>
        <taxon>rosids</taxon>
        <taxon>malvids</taxon>
        <taxon>Myrtales</taxon>
        <taxon>Myrtaceae</taxon>
        <taxon>Myrtoideae</taxon>
        <taxon>Eucalypteae</taxon>
        <taxon>Eucalyptus</taxon>
    </lineage>
</organism>
<dbReference type="Proteomes" id="UP001634007">
    <property type="component" value="Unassembled WGS sequence"/>
</dbReference>
<reference evidence="1 2" key="1">
    <citation type="submission" date="2024-11" db="EMBL/GenBank/DDBJ databases">
        <title>Chromosome-level genome assembly of Eucalyptus globulus Labill. provides insights into its genome evolution.</title>
        <authorList>
            <person name="Li X."/>
        </authorList>
    </citation>
    <scope>NUCLEOTIDE SEQUENCE [LARGE SCALE GENOMIC DNA]</scope>
    <source>
        <strain evidence="1">CL2024</strain>
        <tissue evidence="1">Fresh tender leaves</tissue>
    </source>
</reference>
<evidence type="ECO:0000313" key="1">
    <source>
        <dbReference type="EMBL" id="KAL3741661.1"/>
    </source>
</evidence>
<gene>
    <name evidence="1" type="ORF">ACJRO7_017170</name>
</gene>
<protein>
    <submittedName>
        <fullName evidence="1">Uncharacterized protein</fullName>
    </submittedName>
</protein>
<proteinExistence type="predicted"/>
<evidence type="ECO:0000313" key="2">
    <source>
        <dbReference type="Proteomes" id="UP001634007"/>
    </source>
</evidence>
<sequence length="102" mass="11164">MPQRISDSNDAIYSGAQLQSQDPYSFFAELFHSIILELPRLSPKSGLFRLSKISLNGAFSVLLCKSDQSARSTHGPFNSPSLPSIIIANASMASSDWLNDQM</sequence>
<keyword evidence="2" id="KW-1185">Reference proteome</keyword>
<dbReference type="AlphaFoldDB" id="A0ABD3KPB2"/>
<comment type="caution">
    <text evidence="1">The sequence shown here is derived from an EMBL/GenBank/DDBJ whole genome shotgun (WGS) entry which is preliminary data.</text>
</comment>
<accession>A0ABD3KPB2</accession>
<dbReference type="EMBL" id="JBJKBG010000004">
    <property type="protein sequence ID" value="KAL3741661.1"/>
    <property type="molecule type" value="Genomic_DNA"/>
</dbReference>